<keyword evidence="2" id="KW-1185">Reference proteome</keyword>
<name>A0A9N9TI97_PHYSR</name>
<organism evidence="1 2">
    <name type="scientific">Phyllotreta striolata</name>
    <name type="common">Striped flea beetle</name>
    <name type="synonym">Crioceris striolata</name>
    <dbReference type="NCBI Taxonomy" id="444603"/>
    <lineage>
        <taxon>Eukaryota</taxon>
        <taxon>Metazoa</taxon>
        <taxon>Ecdysozoa</taxon>
        <taxon>Arthropoda</taxon>
        <taxon>Hexapoda</taxon>
        <taxon>Insecta</taxon>
        <taxon>Pterygota</taxon>
        <taxon>Neoptera</taxon>
        <taxon>Endopterygota</taxon>
        <taxon>Coleoptera</taxon>
        <taxon>Polyphaga</taxon>
        <taxon>Cucujiformia</taxon>
        <taxon>Chrysomeloidea</taxon>
        <taxon>Chrysomelidae</taxon>
        <taxon>Galerucinae</taxon>
        <taxon>Alticini</taxon>
        <taxon>Phyllotreta</taxon>
    </lineage>
</organism>
<reference evidence="1" key="1">
    <citation type="submission" date="2022-01" db="EMBL/GenBank/DDBJ databases">
        <authorList>
            <person name="King R."/>
        </authorList>
    </citation>
    <scope>NUCLEOTIDE SEQUENCE</scope>
</reference>
<evidence type="ECO:0000313" key="1">
    <source>
        <dbReference type="EMBL" id="CAG9856798.1"/>
    </source>
</evidence>
<accession>A0A9N9TI97</accession>
<dbReference type="AlphaFoldDB" id="A0A9N9TI97"/>
<gene>
    <name evidence="1" type="ORF">PHYEVI_LOCUS3211</name>
</gene>
<protein>
    <submittedName>
        <fullName evidence="1">Uncharacterized protein</fullName>
    </submittedName>
</protein>
<evidence type="ECO:0000313" key="2">
    <source>
        <dbReference type="Proteomes" id="UP001153712"/>
    </source>
</evidence>
<sequence length="182" mass="21796">MAQAFVTIYKNDYQNRPQPVQPIINPEKTYPECYGREDYWYNMKTKSDYDYVKMEQAVRNQNIKRYSTTTYRYDYCRDWSPPVIGEDTKKESLGAFKLLDSFRPVYQKDKSKIKIMRPLQTSRDLLGFFPKADMYTPMTTFREHYGMFGFKRLEEADLRKKAIEEKKAMEEKKSSTVQPDCK</sequence>
<proteinExistence type="predicted"/>
<dbReference type="Proteomes" id="UP001153712">
    <property type="component" value="Chromosome 12"/>
</dbReference>
<dbReference type="OrthoDB" id="7333821at2759"/>
<dbReference type="EMBL" id="OU900105">
    <property type="protein sequence ID" value="CAG9856798.1"/>
    <property type="molecule type" value="Genomic_DNA"/>
</dbReference>